<dbReference type="PANTHER" id="PTHR32552">
    <property type="entry name" value="FERRICHROME IRON RECEPTOR-RELATED"/>
    <property type="match status" value="1"/>
</dbReference>
<feature type="domain" description="TonB-dependent receptor plug" evidence="17">
    <location>
        <begin position="67"/>
        <end position="175"/>
    </location>
</feature>
<reference evidence="18 19" key="1">
    <citation type="submission" date="2023-02" db="EMBL/GenBank/DDBJ databases">
        <title>Bacterial whole genomic sequence of Curvibacter sp. HBC61.</title>
        <authorList>
            <person name="Le V."/>
            <person name="Ko S.-R."/>
            <person name="Ahn C.-Y."/>
            <person name="Oh H.-M."/>
        </authorList>
    </citation>
    <scope>NUCLEOTIDE SEQUENCE [LARGE SCALE GENOMIC DNA]</scope>
    <source>
        <strain evidence="18 19">HBC61</strain>
    </source>
</reference>
<evidence type="ECO:0000256" key="13">
    <source>
        <dbReference type="ARBA" id="ARBA00023237"/>
    </source>
</evidence>
<keyword evidence="10 15" id="KW-0798">TonB box</keyword>
<keyword evidence="9" id="KW-0406">Ion transport</keyword>
<dbReference type="InterPro" id="IPR036942">
    <property type="entry name" value="Beta-barrel_TonB_sf"/>
</dbReference>
<evidence type="ECO:0000256" key="9">
    <source>
        <dbReference type="ARBA" id="ARBA00023065"/>
    </source>
</evidence>
<evidence type="ECO:0000256" key="6">
    <source>
        <dbReference type="ARBA" id="ARBA00022692"/>
    </source>
</evidence>
<dbReference type="InterPro" id="IPR039426">
    <property type="entry name" value="TonB-dep_rcpt-like"/>
</dbReference>
<comment type="subcellular location">
    <subcellularLocation>
        <location evidence="1 14">Cell outer membrane</location>
        <topology evidence="1 14">Multi-pass membrane protein</topology>
    </subcellularLocation>
</comment>
<organism evidence="18 19">
    <name type="scientific">Curvibacter cyanobacteriorum</name>
    <dbReference type="NCBI Taxonomy" id="3026422"/>
    <lineage>
        <taxon>Bacteria</taxon>
        <taxon>Pseudomonadati</taxon>
        <taxon>Pseudomonadota</taxon>
        <taxon>Betaproteobacteria</taxon>
        <taxon>Burkholderiales</taxon>
        <taxon>Comamonadaceae</taxon>
        <taxon>Curvibacter</taxon>
    </lineage>
</organism>
<dbReference type="Gene3D" id="2.170.130.10">
    <property type="entry name" value="TonB-dependent receptor, plug domain"/>
    <property type="match status" value="1"/>
</dbReference>
<keyword evidence="12 18" id="KW-0675">Receptor</keyword>
<proteinExistence type="inferred from homology"/>
<dbReference type="CDD" id="cd01347">
    <property type="entry name" value="ligand_gated_channel"/>
    <property type="match status" value="1"/>
</dbReference>
<dbReference type="Pfam" id="PF07715">
    <property type="entry name" value="Plug"/>
    <property type="match status" value="1"/>
</dbReference>
<keyword evidence="3 14" id="KW-0813">Transport</keyword>
<name>A0ABT5MUP6_9BURK</name>
<keyword evidence="13 14" id="KW-0998">Cell outer membrane</keyword>
<evidence type="ECO:0000256" key="14">
    <source>
        <dbReference type="PROSITE-ProRule" id="PRU01360"/>
    </source>
</evidence>
<keyword evidence="7" id="KW-0732">Signal</keyword>
<evidence type="ECO:0000256" key="11">
    <source>
        <dbReference type="ARBA" id="ARBA00023136"/>
    </source>
</evidence>
<evidence type="ECO:0000259" key="17">
    <source>
        <dbReference type="Pfam" id="PF07715"/>
    </source>
</evidence>
<evidence type="ECO:0000256" key="3">
    <source>
        <dbReference type="ARBA" id="ARBA00022448"/>
    </source>
</evidence>
<dbReference type="Proteomes" id="UP001528673">
    <property type="component" value="Unassembled WGS sequence"/>
</dbReference>
<dbReference type="Pfam" id="PF00593">
    <property type="entry name" value="TonB_dep_Rec_b-barrel"/>
    <property type="match status" value="1"/>
</dbReference>
<dbReference type="Gene3D" id="2.40.170.20">
    <property type="entry name" value="TonB-dependent receptor, beta-barrel domain"/>
    <property type="match status" value="1"/>
</dbReference>
<keyword evidence="6 14" id="KW-0812">Transmembrane</keyword>
<keyword evidence="5" id="KW-0410">Iron transport</keyword>
<evidence type="ECO:0000256" key="8">
    <source>
        <dbReference type="ARBA" id="ARBA00023004"/>
    </source>
</evidence>
<dbReference type="SUPFAM" id="SSF56935">
    <property type="entry name" value="Porins"/>
    <property type="match status" value="1"/>
</dbReference>
<comment type="similarity">
    <text evidence="2 14 15">Belongs to the TonB-dependent receptor family.</text>
</comment>
<evidence type="ECO:0000256" key="12">
    <source>
        <dbReference type="ARBA" id="ARBA00023170"/>
    </source>
</evidence>
<sequence length="695" mass="76613">MIQRVSFSCSVSVHRSPRGQLRPLVGALLLALPGLSAWAQSVAAGDSTLTLGTVEVSDRAQGPLPSRNVLSSVDVLGGPEVQDQSVDFSWELMQRAPGVLVTPFRQGTDAGRFSFRGFNGEGRINAVKLLIDGIPSNDNAGGMPFLDAVFPLDIERIEIVRGTNDPRYGLHNIAGNAQVFTRQGGNETQLNTTVGSFGTREVQLAKGIESGGWTQNYLVASRESDGYRDHAQARKLAVAGKWFYTTEDGAQRLGMSLRHYENDALEAGYLSASAAASAPRSSPSYAAADRSTRHTNQLGLYFDSELGRQLSSSTRAYRNEYSNQRWVRFTQAGVQQERDSEEAQTGIISTLTWRPSVTWAREFVLEGGVDYQRQTNVSQRYRTVERVRTSQFRDWDFSLNSTGAYVQAVVRPTDTLKIVPALRVDQFSGQFRDRLAGTTLPINAYGTIPQPKLSVVYAPWQQASVYANLGRSFQIGTGIDSYRATTQSRDLQASLNDGWELGLKFSPAPGMEGRVAYWEQKASGEVARTLGVDGLPDPGGLGNIGRTQRRGYDLQAQWRPDSRGSVWANYAHQEARITAPDPSAPTTLGKEVENVPHYLASVGADYQLSPDWKLSAWGTAQGSYYVERTNTLGKYGGNVLLNLSARWQIQRGLNLQLQVRNLANRRYDYVWYDSGSWGFAPGDGRAFYATLAWTY</sequence>
<dbReference type="InterPro" id="IPR012910">
    <property type="entry name" value="Plug_dom"/>
</dbReference>
<evidence type="ECO:0000256" key="15">
    <source>
        <dbReference type="RuleBase" id="RU003357"/>
    </source>
</evidence>
<keyword evidence="4 14" id="KW-1134">Transmembrane beta strand</keyword>
<comment type="caution">
    <text evidence="18">The sequence shown here is derived from an EMBL/GenBank/DDBJ whole genome shotgun (WGS) entry which is preliminary data.</text>
</comment>
<evidence type="ECO:0000256" key="4">
    <source>
        <dbReference type="ARBA" id="ARBA00022452"/>
    </source>
</evidence>
<evidence type="ECO:0000256" key="7">
    <source>
        <dbReference type="ARBA" id="ARBA00022729"/>
    </source>
</evidence>
<evidence type="ECO:0000259" key="16">
    <source>
        <dbReference type="Pfam" id="PF00593"/>
    </source>
</evidence>
<dbReference type="PANTHER" id="PTHR32552:SF68">
    <property type="entry name" value="FERRICHROME OUTER MEMBRANE TRANSPORTER_PHAGE RECEPTOR"/>
    <property type="match status" value="1"/>
</dbReference>
<dbReference type="InterPro" id="IPR000531">
    <property type="entry name" value="Beta-barrel_TonB"/>
</dbReference>
<dbReference type="PROSITE" id="PS52016">
    <property type="entry name" value="TONB_DEPENDENT_REC_3"/>
    <property type="match status" value="1"/>
</dbReference>
<evidence type="ECO:0000313" key="18">
    <source>
        <dbReference type="EMBL" id="MDD0837191.1"/>
    </source>
</evidence>
<gene>
    <name evidence="18" type="ORF">PSQ40_01275</name>
</gene>
<keyword evidence="19" id="KW-1185">Reference proteome</keyword>
<keyword evidence="8" id="KW-0408">Iron</keyword>
<evidence type="ECO:0000256" key="5">
    <source>
        <dbReference type="ARBA" id="ARBA00022496"/>
    </source>
</evidence>
<evidence type="ECO:0000256" key="10">
    <source>
        <dbReference type="ARBA" id="ARBA00023077"/>
    </source>
</evidence>
<keyword evidence="11 14" id="KW-0472">Membrane</keyword>
<feature type="domain" description="TonB-dependent receptor-like beta-barrel" evidence="16">
    <location>
        <begin position="243"/>
        <end position="662"/>
    </location>
</feature>
<evidence type="ECO:0000256" key="2">
    <source>
        <dbReference type="ARBA" id="ARBA00009810"/>
    </source>
</evidence>
<dbReference type="EMBL" id="JAQSIP010000001">
    <property type="protein sequence ID" value="MDD0837191.1"/>
    <property type="molecule type" value="Genomic_DNA"/>
</dbReference>
<evidence type="ECO:0000256" key="1">
    <source>
        <dbReference type="ARBA" id="ARBA00004571"/>
    </source>
</evidence>
<dbReference type="InterPro" id="IPR037066">
    <property type="entry name" value="Plug_dom_sf"/>
</dbReference>
<protein>
    <submittedName>
        <fullName evidence="18">TonB-dependent receptor</fullName>
    </submittedName>
</protein>
<dbReference type="RefSeq" id="WP_273948131.1">
    <property type="nucleotide sequence ID" value="NZ_JAQSIP010000001.1"/>
</dbReference>
<evidence type="ECO:0000313" key="19">
    <source>
        <dbReference type="Proteomes" id="UP001528673"/>
    </source>
</evidence>
<accession>A0ABT5MUP6</accession>